<evidence type="ECO:0000259" key="3">
    <source>
        <dbReference type="Pfam" id="PF13305"/>
    </source>
</evidence>
<proteinExistence type="predicted"/>
<gene>
    <name evidence="4" type="ORF">J2Z69_003500</name>
</gene>
<dbReference type="Pfam" id="PF13305">
    <property type="entry name" value="TetR_C_33"/>
    <property type="match status" value="1"/>
</dbReference>
<dbReference type="Gene3D" id="1.10.357.10">
    <property type="entry name" value="Tetracycline Repressor, domain 2"/>
    <property type="match status" value="1"/>
</dbReference>
<keyword evidence="5" id="KW-1185">Reference proteome</keyword>
<dbReference type="InterPro" id="IPR036271">
    <property type="entry name" value="Tet_transcr_reg_TetR-rel_C_sf"/>
</dbReference>
<feature type="domain" description="HTH-type transcriptional regulator MT1864/Rv1816-like C-terminal" evidence="3">
    <location>
        <begin position="56"/>
        <end position="145"/>
    </location>
</feature>
<organism evidence="4 5">
    <name type="scientific">Paenibacillus shirakamiensis</name>
    <dbReference type="NCBI Taxonomy" id="1265935"/>
    <lineage>
        <taxon>Bacteria</taxon>
        <taxon>Bacillati</taxon>
        <taxon>Bacillota</taxon>
        <taxon>Bacilli</taxon>
        <taxon>Bacillales</taxon>
        <taxon>Paenibacillaceae</taxon>
        <taxon>Paenibacillus</taxon>
    </lineage>
</organism>
<dbReference type="Gene3D" id="1.10.10.60">
    <property type="entry name" value="Homeodomain-like"/>
    <property type="match status" value="1"/>
</dbReference>
<keyword evidence="1" id="KW-0805">Transcription regulation</keyword>
<reference evidence="4 5" key="1">
    <citation type="submission" date="2021-03" db="EMBL/GenBank/DDBJ databases">
        <title>Genomic Encyclopedia of Type Strains, Phase IV (KMG-IV): sequencing the most valuable type-strain genomes for metagenomic binning, comparative biology and taxonomic classification.</title>
        <authorList>
            <person name="Goeker M."/>
        </authorList>
    </citation>
    <scope>NUCLEOTIDE SEQUENCE [LARGE SCALE GENOMIC DNA]</scope>
    <source>
        <strain evidence="4 5">DSM 26806</strain>
    </source>
</reference>
<dbReference type="SUPFAM" id="SSF46689">
    <property type="entry name" value="Homeodomain-like"/>
    <property type="match status" value="1"/>
</dbReference>
<evidence type="ECO:0000256" key="2">
    <source>
        <dbReference type="ARBA" id="ARBA00023163"/>
    </source>
</evidence>
<protein>
    <submittedName>
        <fullName evidence="4">AcrR family transcriptional regulator</fullName>
    </submittedName>
</protein>
<evidence type="ECO:0000256" key="1">
    <source>
        <dbReference type="ARBA" id="ARBA00023015"/>
    </source>
</evidence>
<sequence length="168" mass="18378">MTLAAVAQRLGVRSPSLYNHIDGLSALRSELAVRGLNLLQQRLEQAQAGVQGEAALHAFAQAYVAFADEHPGLYEASLRVAEPGDEEWQQAGQNLLEMIKALLKDYSLPSKEHTHAIRGLRSILHGFCDLEHKGAFMQPISKTDSLIYIMNAYIAGLSKKVIKSQPSG</sequence>
<evidence type="ECO:0000313" key="5">
    <source>
        <dbReference type="Proteomes" id="UP001519288"/>
    </source>
</evidence>
<evidence type="ECO:0000313" key="4">
    <source>
        <dbReference type="EMBL" id="MBP2002427.1"/>
    </source>
</evidence>
<dbReference type="InterPro" id="IPR025996">
    <property type="entry name" value="MT1864/Rv1816-like_C"/>
</dbReference>
<dbReference type="EMBL" id="JAGGLD010000008">
    <property type="protein sequence ID" value="MBP2002427.1"/>
    <property type="molecule type" value="Genomic_DNA"/>
</dbReference>
<dbReference type="Proteomes" id="UP001519288">
    <property type="component" value="Unassembled WGS sequence"/>
</dbReference>
<comment type="caution">
    <text evidence="4">The sequence shown here is derived from an EMBL/GenBank/DDBJ whole genome shotgun (WGS) entry which is preliminary data.</text>
</comment>
<keyword evidence="2" id="KW-0804">Transcription</keyword>
<accession>A0ABS4JL40</accession>
<name>A0ABS4JL40_9BACL</name>
<dbReference type="SUPFAM" id="SSF48498">
    <property type="entry name" value="Tetracyclin repressor-like, C-terminal domain"/>
    <property type="match status" value="1"/>
</dbReference>
<dbReference type="InterPro" id="IPR009057">
    <property type="entry name" value="Homeodomain-like_sf"/>
</dbReference>